<dbReference type="SUPFAM" id="SSF63380">
    <property type="entry name" value="Riboflavin synthase domain-like"/>
    <property type="match status" value="1"/>
</dbReference>
<dbReference type="GO" id="GO:0050660">
    <property type="term" value="F:flavin adenine dinucleotide binding"/>
    <property type="evidence" value="ECO:0007669"/>
    <property type="project" value="TreeGrafter"/>
</dbReference>
<name>A0A1W6L364_9BURK</name>
<dbReference type="PANTHER" id="PTHR19384:SF17">
    <property type="entry name" value="NADPH--CYTOCHROME P450 REDUCTASE"/>
    <property type="match status" value="1"/>
</dbReference>
<proteinExistence type="predicted"/>
<sequence>MSVFEWGSAAARQGAAAAVVLFWLLLCISIARAQRRARQGVVQAAAGSGVPVLVAYASQTGFAEQVARQTADLLHTAGVPSRLLALSSVTADDLAAAERALFIVSTCGEGDPPDNAAAFVRRVMTDGRTLPNLHHGVLALGDSEYRHFCGFGRSLDGWLAGTGASPLFERIEVDNANEAAMAEWHHRLSHLAGTSDLPDWQAPAWEPWRLLAREHLNPGSAGGPTFHLELAPSSGVAADWRSGDLVQVRAPADPSRPREYSIASIAADGRVHLLVRQERHPDGSLGVASGWLTEQAEVGASIDLRLRPHANFQLGDNATRPLILVGNGTGLAGLRGHLRARAAAGAGRCWLVFGERQGAFDAYYRDEIEGWLSSGVLARADLVFSRDTPQKAYVQDRLREAAADVKAWLDDGAAVYVCGSLQGMAGGVDAALTEIAGADGVARLMDGGRYRRDVY</sequence>
<dbReference type="AlphaFoldDB" id="A0A1W6L364"/>
<organism evidence="5 6">
    <name type="scientific">Piscinibacter gummiphilus</name>
    <dbReference type="NCBI Taxonomy" id="946333"/>
    <lineage>
        <taxon>Bacteria</taxon>
        <taxon>Pseudomonadati</taxon>
        <taxon>Pseudomonadota</taxon>
        <taxon>Betaproteobacteria</taxon>
        <taxon>Burkholderiales</taxon>
        <taxon>Sphaerotilaceae</taxon>
        <taxon>Piscinibacter</taxon>
    </lineage>
</organism>
<keyword evidence="3" id="KW-0813">Transport</keyword>
<keyword evidence="6" id="KW-1185">Reference proteome</keyword>
<dbReference type="RefSeq" id="WP_085748893.1">
    <property type="nucleotide sequence ID" value="NZ_BSPR01000010.1"/>
</dbReference>
<evidence type="ECO:0000313" key="5">
    <source>
        <dbReference type="EMBL" id="ARN18663.1"/>
    </source>
</evidence>
<dbReference type="InterPro" id="IPR017938">
    <property type="entry name" value="Riboflavin_synthase-like_b-brl"/>
</dbReference>
<dbReference type="SUPFAM" id="SSF52218">
    <property type="entry name" value="Flavoproteins"/>
    <property type="match status" value="1"/>
</dbReference>
<dbReference type="PRINTS" id="PR00371">
    <property type="entry name" value="FPNCR"/>
</dbReference>
<dbReference type="STRING" id="946333.A4W93_01300"/>
<dbReference type="SUPFAM" id="SSF52343">
    <property type="entry name" value="Ferredoxin reductase-like, C-terminal NADP-linked domain"/>
    <property type="match status" value="1"/>
</dbReference>
<dbReference type="PANTHER" id="PTHR19384">
    <property type="entry name" value="NITRIC OXIDE SYNTHASE-RELATED"/>
    <property type="match status" value="1"/>
</dbReference>
<accession>A0A1W6L364</accession>
<dbReference type="CDD" id="cd06200">
    <property type="entry name" value="SiR_like1"/>
    <property type="match status" value="1"/>
</dbReference>
<gene>
    <name evidence="5" type="ORF">A4W93_01300</name>
</gene>
<keyword evidence="1" id="KW-0285">Flavoprotein</keyword>
<evidence type="ECO:0000256" key="1">
    <source>
        <dbReference type="ARBA" id="ARBA00022630"/>
    </source>
</evidence>
<evidence type="ECO:0000256" key="2">
    <source>
        <dbReference type="ARBA" id="ARBA00022643"/>
    </source>
</evidence>
<dbReference type="InterPro" id="IPR029039">
    <property type="entry name" value="Flavoprotein-like_sf"/>
</dbReference>
<keyword evidence="2" id="KW-0288">FMN</keyword>
<protein>
    <recommendedName>
        <fullName evidence="4">NADPH--hemoprotein reductase</fullName>
        <ecNumber evidence="4">1.6.2.4</ecNumber>
    </recommendedName>
</protein>
<evidence type="ECO:0000256" key="3">
    <source>
        <dbReference type="ARBA" id="ARBA00022982"/>
    </source>
</evidence>
<dbReference type="InterPro" id="IPR039261">
    <property type="entry name" value="FNR_nucleotide-bd"/>
</dbReference>
<dbReference type="PRINTS" id="PR00369">
    <property type="entry name" value="FLAVODOXIN"/>
</dbReference>
<dbReference type="Pfam" id="PF00258">
    <property type="entry name" value="Flavodoxin_1"/>
    <property type="match status" value="1"/>
</dbReference>
<dbReference type="InterPro" id="IPR001433">
    <property type="entry name" value="OxRdtase_FAD/NAD-bd"/>
</dbReference>
<reference evidence="5 6" key="1">
    <citation type="submission" date="2016-04" db="EMBL/GenBank/DDBJ databases">
        <title>Complete genome sequence of natural rubber-degrading, novel Gram-negative bacterium, Rhizobacter gummiphilus strain NS21.</title>
        <authorList>
            <person name="Tabata M."/>
            <person name="Kasai D."/>
            <person name="Fukuda M."/>
        </authorList>
    </citation>
    <scope>NUCLEOTIDE SEQUENCE [LARGE SCALE GENOMIC DNA]</scope>
    <source>
        <strain evidence="5 6">NS21</strain>
    </source>
</reference>
<dbReference type="Gene3D" id="3.40.50.80">
    <property type="entry name" value="Nucleotide-binding domain of ferredoxin-NADP reductase (FNR) module"/>
    <property type="match status" value="1"/>
</dbReference>
<dbReference type="KEGG" id="rgu:A4W93_01300"/>
<dbReference type="Gene3D" id="2.40.30.10">
    <property type="entry name" value="Translation factors"/>
    <property type="match status" value="1"/>
</dbReference>
<dbReference type="InterPro" id="IPR017927">
    <property type="entry name" value="FAD-bd_FR_type"/>
</dbReference>
<dbReference type="Pfam" id="PF00175">
    <property type="entry name" value="NAD_binding_1"/>
    <property type="match status" value="1"/>
</dbReference>
<dbReference type="GO" id="GO:0003958">
    <property type="term" value="F:NADPH-hemoprotein reductase activity"/>
    <property type="evidence" value="ECO:0007669"/>
    <property type="project" value="UniProtKB-EC"/>
</dbReference>
<keyword evidence="3" id="KW-0249">Electron transport</keyword>
<dbReference type="GO" id="GO:0005829">
    <property type="term" value="C:cytosol"/>
    <property type="evidence" value="ECO:0007669"/>
    <property type="project" value="TreeGrafter"/>
</dbReference>
<dbReference type="InterPro" id="IPR001094">
    <property type="entry name" value="Flavdoxin-like"/>
</dbReference>
<evidence type="ECO:0000256" key="4">
    <source>
        <dbReference type="ARBA" id="ARBA00023797"/>
    </source>
</evidence>
<dbReference type="GO" id="GO:0010181">
    <property type="term" value="F:FMN binding"/>
    <property type="evidence" value="ECO:0007669"/>
    <property type="project" value="InterPro"/>
</dbReference>
<dbReference type="Gene3D" id="3.40.50.360">
    <property type="match status" value="1"/>
</dbReference>
<evidence type="ECO:0000313" key="6">
    <source>
        <dbReference type="Proteomes" id="UP000193427"/>
    </source>
</evidence>
<dbReference type="EMBL" id="CP015118">
    <property type="protein sequence ID" value="ARN18663.1"/>
    <property type="molecule type" value="Genomic_DNA"/>
</dbReference>
<dbReference type="InterPro" id="IPR001709">
    <property type="entry name" value="Flavoprot_Pyr_Nucl_cyt_Rdtase"/>
</dbReference>
<dbReference type="PROSITE" id="PS51384">
    <property type="entry name" value="FAD_FR"/>
    <property type="match status" value="1"/>
</dbReference>
<dbReference type="OrthoDB" id="9816402at2"/>
<dbReference type="PROSITE" id="PS50902">
    <property type="entry name" value="FLAVODOXIN_LIKE"/>
    <property type="match status" value="1"/>
</dbReference>
<dbReference type="EC" id="1.6.2.4" evidence="4"/>
<dbReference type="Proteomes" id="UP000193427">
    <property type="component" value="Chromosome"/>
</dbReference>
<dbReference type="InterPro" id="IPR008254">
    <property type="entry name" value="Flavodoxin/NO_synth"/>
</dbReference>